<accession>L5K828</accession>
<organism evidence="1 2">
    <name type="scientific">Pteropus alecto</name>
    <name type="common">Black flying fox</name>
    <dbReference type="NCBI Taxonomy" id="9402"/>
    <lineage>
        <taxon>Eukaryota</taxon>
        <taxon>Metazoa</taxon>
        <taxon>Chordata</taxon>
        <taxon>Craniata</taxon>
        <taxon>Vertebrata</taxon>
        <taxon>Euteleostomi</taxon>
        <taxon>Mammalia</taxon>
        <taxon>Eutheria</taxon>
        <taxon>Laurasiatheria</taxon>
        <taxon>Chiroptera</taxon>
        <taxon>Yinpterochiroptera</taxon>
        <taxon>Pteropodoidea</taxon>
        <taxon>Pteropodidae</taxon>
        <taxon>Pteropodinae</taxon>
        <taxon>Pteropus</taxon>
    </lineage>
</organism>
<sequence length="106" mass="11751">MAMTRPKPKGEEEVSGRVQFREGTRQPWPVSMKKLLYGVSIVDQCTQKMPGRHAWLSVQLCIKALGSLQPRAIIWEEAGQTSVTDVETGAHSDNMLKLEVGQGLDT</sequence>
<dbReference type="Proteomes" id="UP000010552">
    <property type="component" value="Unassembled WGS sequence"/>
</dbReference>
<dbReference type="AlphaFoldDB" id="L5K828"/>
<dbReference type="EMBL" id="KB030948">
    <property type="protein sequence ID" value="ELK07675.1"/>
    <property type="molecule type" value="Genomic_DNA"/>
</dbReference>
<proteinExistence type="predicted"/>
<evidence type="ECO:0000313" key="2">
    <source>
        <dbReference type="Proteomes" id="UP000010552"/>
    </source>
</evidence>
<gene>
    <name evidence="1" type="ORF">PAL_GLEAN10005170</name>
</gene>
<reference evidence="2" key="1">
    <citation type="journal article" date="2013" name="Science">
        <title>Comparative analysis of bat genomes provides insight into the evolution of flight and immunity.</title>
        <authorList>
            <person name="Zhang G."/>
            <person name="Cowled C."/>
            <person name="Shi Z."/>
            <person name="Huang Z."/>
            <person name="Bishop-Lilly K.A."/>
            <person name="Fang X."/>
            <person name="Wynne J.W."/>
            <person name="Xiong Z."/>
            <person name="Baker M.L."/>
            <person name="Zhao W."/>
            <person name="Tachedjian M."/>
            <person name="Zhu Y."/>
            <person name="Zhou P."/>
            <person name="Jiang X."/>
            <person name="Ng J."/>
            <person name="Yang L."/>
            <person name="Wu L."/>
            <person name="Xiao J."/>
            <person name="Feng Y."/>
            <person name="Chen Y."/>
            <person name="Sun X."/>
            <person name="Zhang Y."/>
            <person name="Marsh G.A."/>
            <person name="Crameri G."/>
            <person name="Broder C.C."/>
            <person name="Frey K.G."/>
            <person name="Wang L.F."/>
            <person name="Wang J."/>
        </authorList>
    </citation>
    <scope>NUCLEOTIDE SEQUENCE [LARGE SCALE GENOMIC DNA]</scope>
</reference>
<keyword evidence="2" id="KW-1185">Reference proteome</keyword>
<evidence type="ECO:0000313" key="1">
    <source>
        <dbReference type="EMBL" id="ELK07675.1"/>
    </source>
</evidence>
<protein>
    <submittedName>
        <fullName evidence="1">Uncharacterized protein</fullName>
    </submittedName>
</protein>
<dbReference type="InParanoid" id="L5K828"/>
<name>L5K828_PTEAL</name>